<feature type="transmembrane region" description="Helical" evidence="1">
    <location>
        <begin position="455"/>
        <end position="473"/>
    </location>
</feature>
<dbReference type="PANTHER" id="PTHR40940:SF2">
    <property type="entry name" value="BATD"/>
    <property type="match status" value="1"/>
</dbReference>
<gene>
    <name evidence="3" type="ORF">HWQ67_07255</name>
</gene>
<keyword evidence="1" id="KW-0472">Membrane</keyword>
<name>A0ABS6RZD1_9BACT</name>
<evidence type="ECO:0000313" key="4">
    <source>
        <dbReference type="Proteomes" id="UP001196980"/>
    </source>
</evidence>
<protein>
    <submittedName>
        <fullName evidence="3">Protein BatD</fullName>
    </submittedName>
</protein>
<dbReference type="Proteomes" id="UP001196980">
    <property type="component" value="Unassembled WGS sequence"/>
</dbReference>
<dbReference type="PANTHER" id="PTHR40940">
    <property type="entry name" value="PROTEIN BATD-RELATED"/>
    <property type="match status" value="1"/>
</dbReference>
<sequence length="601" mass="66825">MTREAFIKNAVAMIVILMLMCTSARAEDVSFGISAEKEELHVGEATPLRLTFQGTRDVPEPHFRYLDGFEINYRGPSTRIAITNGRYMSSITHEYLIRPLKPGTFTIGPLAVTYQGNTYKSNAININVLQDTPNAPVKPPQEEVYGSRPYKKTERVFITLVPEKTTVYINEAIPVSVKLFARDVGVRDIEFPELSNVNISIGQFDKPVSQRVNLGGVQYEVMEFKTTMFATSTGQFKLGPASLECTVLTRQGLPRLFGDDDFFSGMFNTAKPVTLKSEALTISVLPLPQENKPADFKGAVGSFDLEVGLSATEVKVGDPVTVTMAVTGKGNLNTVTMPVITNTENIKLYDPYIKQNKGSKVFEQAVMPTKNSVGSIGPFRFSYFDPVTQTYRTITRAALPLKVTGSEADLRAKAVDAPSKEQKQHETLGRDLAFIKDSPGSLRKKNQPRLYQSPLYWLLYVIGALVYIAVFVVHRRRQRLQGDEGYARRLKAPKKARVALKAIKVLLDDGKAVEFYDGVFRLLSEYLTDKFQLGGGEMTSDTLVKVLSGKGVREDILTMLEDILGICDKARFAQIGLEEGKMQDTFQLLEGFMLLIEKAKL</sequence>
<accession>A0ABS6RZD1</accession>
<dbReference type="EMBL" id="JABXWD010000101">
    <property type="protein sequence ID" value="MBV6341379.1"/>
    <property type="molecule type" value="Genomic_DNA"/>
</dbReference>
<dbReference type="RefSeq" id="WP_218252014.1">
    <property type="nucleotide sequence ID" value="NZ_JABXWD010000101.1"/>
</dbReference>
<comment type="caution">
    <text evidence="3">The sequence shown here is derived from an EMBL/GenBank/DDBJ whole genome shotgun (WGS) entry which is preliminary data.</text>
</comment>
<keyword evidence="4" id="KW-1185">Reference proteome</keyword>
<reference evidence="3 4" key="1">
    <citation type="journal article" date="2020" name="J Geophys Res Biogeosci">
        <title>Magnetotaxis as an Adaptation to Enable Bacterial Shuttling of Microbial Sulfur and Sulfur Cycling Across Aquatic Oxic#Anoxic Interfaces.</title>
        <authorList>
            <person name="Li J."/>
            <person name="Liu P."/>
            <person name="Wang J."/>
            <person name="Roberts A.P."/>
            <person name="Pan Y."/>
        </authorList>
    </citation>
    <scope>NUCLEOTIDE SEQUENCE [LARGE SCALE GENOMIC DNA]</scope>
    <source>
        <strain evidence="3 4">MYR-1_YQ</strain>
    </source>
</reference>
<feature type="chain" id="PRO_5047488114" evidence="2">
    <location>
        <begin position="27"/>
        <end position="601"/>
    </location>
</feature>
<keyword evidence="2" id="KW-0732">Signal</keyword>
<keyword evidence="1" id="KW-0812">Transmembrane</keyword>
<dbReference type="Pfam" id="PF13584">
    <property type="entry name" value="BatD"/>
    <property type="match status" value="2"/>
</dbReference>
<feature type="signal peptide" evidence="2">
    <location>
        <begin position="1"/>
        <end position="26"/>
    </location>
</feature>
<evidence type="ECO:0000313" key="3">
    <source>
        <dbReference type="EMBL" id="MBV6341379.1"/>
    </source>
</evidence>
<proteinExistence type="predicted"/>
<keyword evidence="1" id="KW-1133">Transmembrane helix</keyword>
<dbReference type="InterPro" id="IPR025738">
    <property type="entry name" value="BatD"/>
</dbReference>
<evidence type="ECO:0000256" key="2">
    <source>
        <dbReference type="SAM" id="SignalP"/>
    </source>
</evidence>
<organism evidence="3 4">
    <name type="scientific">Candidatus Magnetobacterium casense</name>
    <dbReference type="NCBI Taxonomy" id="1455061"/>
    <lineage>
        <taxon>Bacteria</taxon>
        <taxon>Pseudomonadati</taxon>
        <taxon>Nitrospirota</taxon>
        <taxon>Thermodesulfovibrionia</taxon>
        <taxon>Thermodesulfovibrionales</taxon>
        <taxon>Candidatus Magnetobacteriaceae</taxon>
        <taxon>Candidatus Magnetobacterium</taxon>
    </lineage>
</organism>
<evidence type="ECO:0000256" key="1">
    <source>
        <dbReference type="SAM" id="Phobius"/>
    </source>
</evidence>